<gene>
    <name evidence="1" type="ORF">FA09DRAFT_68667</name>
</gene>
<sequence>MAIDAMRDRAGGVRGIRAGIAETRDPYGVASRVRSYTPAYVSLHAQPLARVPSALASDAYGRLWLAESLDAGAVLADWAAWLAHGEGAPPPRPRGRVSQVTHVHRVAGAVLHPWQLARLGELRRRGLWLPKETFVRPAWAAGDESADAWQPSVVTGVAVDVQRAQVVLVSAWDERGVALCPMPAGTERAPAE</sequence>
<dbReference type="GeneID" id="37273322"/>
<dbReference type="AlphaFoldDB" id="A0A316Z5J1"/>
<organism evidence="1 2">
    <name type="scientific">Tilletiopsis washingtonensis</name>
    <dbReference type="NCBI Taxonomy" id="58919"/>
    <lineage>
        <taxon>Eukaryota</taxon>
        <taxon>Fungi</taxon>
        <taxon>Dikarya</taxon>
        <taxon>Basidiomycota</taxon>
        <taxon>Ustilaginomycotina</taxon>
        <taxon>Exobasidiomycetes</taxon>
        <taxon>Entylomatales</taxon>
        <taxon>Entylomatales incertae sedis</taxon>
        <taxon>Tilletiopsis</taxon>
    </lineage>
</organism>
<evidence type="ECO:0000313" key="1">
    <source>
        <dbReference type="EMBL" id="PWN96821.1"/>
    </source>
</evidence>
<name>A0A316Z5J1_9BASI</name>
<protein>
    <submittedName>
        <fullName evidence="1">Uncharacterized protein</fullName>
    </submittedName>
</protein>
<proteinExistence type="predicted"/>
<keyword evidence="2" id="KW-1185">Reference proteome</keyword>
<accession>A0A316Z5J1</accession>
<dbReference type="Proteomes" id="UP000245946">
    <property type="component" value="Unassembled WGS sequence"/>
</dbReference>
<dbReference type="OrthoDB" id="5307922at2759"/>
<evidence type="ECO:0000313" key="2">
    <source>
        <dbReference type="Proteomes" id="UP000245946"/>
    </source>
</evidence>
<reference evidence="1 2" key="1">
    <citation type="journal article" date="2018" name="Mol. Biol. Evol.">
        <title>Broad Genomic Sampling Reveals a Smut Pathogenic Ancestry of the Fungal Clade Ustilaginomycotina.</title>
        <authorList>
            <person name="Kijpornyongpan T."/>
            <person name="Mondo S.J."/>
            <person name="Barry K."/>
            <person name="Sandor L."/>
            <person name="Lee J."/>
            <person name="Lipzen A."/>
            <person name="Pangilinan J."/>
            <person name="LaButti K."/>
            <person name="Hainaut M."/>
            <person name="Henrissat B."/>
            <person name="Grigoriev I.V."/>
            <person name="Spatafora J.W."/>
            <person name="Aime M.C."/>
        </authorList>
    </citation>
    <scope>NUCLEOTIDE SEQUENCE [LARGE SCALE GENOMIC DNA]</scope>
    <source>
        <strain evidence="1 2">MCA 4186</strain>
    </source>
</reference>
<dbReference type="EMBL" id="KZ819297">
    <property type="protein sequence ID" value="PWN96821.1"/>
    <property type="molecule type" value="Genomic_DNA"/>
</dbReference>
<dbReference type="RefSeq" id="XP_025597100.1">
    <property type="nucleotide sequence ID" value="XM_025745778.1"/>
</dbReference>